<evidence type="ECO:0000256" key="20">
    <source>
        <dbReference type="SAM" id="SignalP"/>
    </source>
</evidence>
<dbReference type="CDD" id="cd14066">
    <property type="entry name" value="STKc_IRAK"/>
    <property type="match status" value="1"/>
</dbReference>
<evidence type="ECO:0000256" key="17">
    <source>
        <dbReference type="ARBA" id="ARBA00047951"/>
    </source>
</evidence>
<dbReference type="InterPro" id="IPR018097">
    <property type="entry name" value="EGF_Ca-bd_CS"/>
</dbReference>
<dbReference type="PROSITE" id="PS01187">
    <property type="entry name" value="EGF_CA"/>
    <property type="match status" value="1"/>
</dbReference>
<evidence type="ECO:0000256" key="8">
    <source>
        <dbReference type="ARBA" id="ARBA00022737"/>
    </source>
</evidence>
<evidence type="ECO:0000256" key="12">
    <source>
        <dbReference type="ARBA" id="ARBA00022989"/>
    </source>
</evidence>
<evidence type="ECO:0000256" key="6">
    <source>
        <dbReference type="ARBA" id="ARBA00022692"/>
    </source>
</evidence>
<evidence type="ECO:0000256" key="13">
    <source>
        <dbReference type="ARBA" id="ARBA00023136"/>
    </source>
</evidence>
<dbReference type="InterPro" id="IPR000152">
    <property type="entry name" value="EGF-type_Asp/Asn_hydroxyl_site"/>
</dbReference>
<dbReference type="GO" id="GO:0004674">
    <property type="term" value="F:protein serine/threonine kinase activity"/>
    <property type="evidence" value="ECO:0007669"/>
    <property type="project" value="UniProtKB-KW"/>
</dbReference>
<feature type="chain" id="PRO_5036598851" evidence="20">
    <location>
        <begin position="24"/>
        <end position="744"/>
    </location>
</feature>
<keyword evidence="12" id="KW-1133">Transmembrane helix</keyword>
<dbReference type="Pfam" id="PF13947">
    <property type="entry name" value="GUB_WAK_bind"/>
    <property type="match status" value="1"/>
</dbReference>
<dbReference type="PROSITE" id="PS00010">
    <property type="entry name" value="ASX_HYDROXYL"/>
    <property type="match status" value="1"/>
</dbReference>
<feature type="domain" description="EGF-like" evidence="22">
    <location>
        <begin position="285"/>
        <end position="320"/>
    </location>
</feature>
<feature type="domain" description="EGF-like" evidence="22">
    <location>
        <begin position="235"/>
        <end position="284"/>
    </location>
</feature>
<sequence length="744" mass="82938">MAFLRMLFQVACVVVMLSKMAAAASLAKPSCQHRCGDVEIPYPFGTTENCYLNHNYFINCSNSKPLFGNLIVNNIDSIQGELEVLMFIAHQCYQNSSGVPRLQNSPSLRVKDFPISNTKNKFVAIGCDTFAFLSAFQNNEPFSIGCTSTCQSLRNVFKGSCSGIGCCQVEIPKGLKNYTLEARSYNNHTKVWDFNPCSFAFVVKQDEFKFSSDYLKYKPADIYDTFPMVLDWAIGNETCETARSKSDYVCGQNSTCYDPQNGDGYRCKCNKGYEGNPYLHDGCQDINECLQVPKPCNATAICTNTDGSFTCTCPDDYVGDGKMNGTGCSPKASGHAKIIIAKVGVSTSLGVLFLISSGWWSYKVIKKRMRIKRKEKFFKRNGGLLLQQQLFTNTNKVNVENTKLFNSKELEKATNHFSADRIIGHGGQGTVYKGMLADGRIVAIKKSNIIDEEKLQEFVNEVVILSQINHRNVVKMLGCCLETEVPLLVYEFIPNGTLAQYLNGQNEEVPPTWDMRLRIAIEVAGAIFYLHSVASSPIYHRDIKSTNILLDEKYRAKVADFGISRSVAIDQTHLSTLVHGTFGYVDPEYFRSSQFTEKSDVYSFGVVLAELLTREKAISSSRTRDTKSLAAFFVSSMEGNNLFDILDNQVLKEAEKEKIIAVANLVKRCLNLNGKERPSMREVAMELEANQISPKVSNPQGEYREIEDIKTEISKQYDVSISTSCMDSILATSSSDSQPLILSS</sequence>
<evidence type="ECO:0000256" key="19">
    <source>
        <dbReference type="PROSITE-ProRule" id="PRU00076"/>
    </source>
</evidence>
<evidence type="ECO:0000259" key="21">
    <source>
        <dbReference type="PROSITE" id="PS50011"/>
    </source>
</evidence>
<dbReference type="GO" id="GO:0005524">
    <property type="term" value="F:ATP binding"/>
    <property type="evidence" value="ECO:0007669"/>
    <property type="project" value="UniProtKB-KW"/>
</dbReference>
<evidence type="ECO:0000256" key="11">
    <source>
        <dbReference type="ARBA" id="ARBA00022840"/>
    </source>
</evidence>
<comment type="function">
    <text evidence="18">Serine/threonine-protein kinase that may function as a signaling receptor of extracellular matrix component. Binding to pectin may have significance in the control of cell expansion, morphogenesis and development.</text>
</comment>
<keyword evidence="6" id="KW-0812">Transmembrane</keyword>
<keyword evidence="10" id="KW-0418">Kinase</keyword>
<dbReference type="CDD" id="cd00054">
    <property type="entry name" value="EGF_CA"/>
    <property type="match status" value="1"/>
</dbReference>
<dbReference type="GO" id="GO:0005509">
    <property type="term" value="F:calcium ion binding"/>
    <property type="evidence" value="ECO:0007669"/>
    <property type="project" value="InterPro"/>
</dbReference>
<proteinExistence type="predicted"/>
<comment type="caution">
    <text evidence="23">The sequence shown here is derived from an EMBL/GenBank/DDBJ whole genome shotgun (WGS) entry which is preliminary data.</text>
</comment>
<evidence type="ECO:0000256" key="3">
    <source>
        <dbReference type="ARBA" id="ARBA00022536"/>
    </source>
</evidence>
<evidence type="ECO:0000256" key="7">
    <source>
        <dbReference type="ARBA" id="ARBA00022729"/>
    </source>
</evidence>
<evidence type="ECO:0000313" key="23">
    <source>
        <dbReference type="EMBL" id="KAG6714640.1"/>
    </source>
</evidence>
<dbReference type="SMART" id="SM00179">
    <property type="entry name" value="EGF_CA"/>
    <property type="match status" value="2"/>
</dbReference>
<evidence type="ECO:0000256" key="15">
    <source>
        <dbReference type="ARBA" id="ARBA00023180"/>
    </source>
</evidence>
<dbReference type="Proteomes" id="UP000811246">
    <property type="component" value="Chromosome 5"/>
</dbReference>
<dbReference type="GO" id="GO:0005886">
    <property type="term" value="C:plasma membrane"/>
    <property type="evidence" value="ECO:0007669"/>
    <property type="project" value="TreeGrafter"/>
</dbReference>
<dbReference type="FunFam" id="3.30.200.20:FF:000043">
    <property type="entry name" value="Wall-associated receptor kinase 2"/>
    <property type="match status" value="1"/>
</dbReference>
<dbReference type="Pfam" id="PF07714">
    <property type="entry name" value="PK_Tyr_Ser-Thr"/>
    <property type="match status" value="1"/>
</dbReference>
<reference evidence="23" key="1">
    <citation type="submission" date="2021-01" db="EMBL/GenBank/DDBJ databases">
        <authorList>
            <person name="Lovell J.T."/>
            <person name="Bentley N."/>
            <person name="Bhattarai G."/>
            <person name="Jenkins J.W."/>
            <person name="Sreedasyam A."/>
            <person name="Alarcon Y."/>
            <person name="Bock C."/>
            <person name="Boston L."/>
            <person name="Carlson J."/>
            <person name="Cervantes K."/>
            <person name="Clermont K."/>
            <person name="Krom N."/>
            <person name="Kubenka K."/>
            <person name="Mamidi S."/>
            <person name="Mattison C."/>
            <person name="Monteros M."/>
            <person name="Pisani C."/>
            <person name="Plott C."/>
            <person name="Rajasekar S."/>
            <person name="Rhein H.S."/>
            <person name="Rohla C."/>
            <person name="Song M."/>
            <person name="Hilaire R.S."/>
            <person name="Shu S."/>
            <person name="Wells L."/>
            <person name="Wang X."/>
            <person name="Webber J."/>
            <person name="Heerema R.J."/>
            <person name="Klein P."/>
            <person name="Conner P."/>
            <person name="Grauke L."/>
            <person name="Grimwood J."/>
            <person name="Schmutz J."/>
            <person name="Randall J.J."/>
        </authorList>
    </citation>
    <scope>NUCLEOTIDE SEQUENCE</scope>
    <source>
        <tissue evidence="23">Leaf</tissue>
    </source>
</reference>
<dbReference type="PROSITE" id="PS50026">
    <property type="entry name" value="EGF_3"/>
    <property type="match status" value="2"/>
</dbReference>
<keyword evidence="5" id="KW-0808">Transferase</keyword>
<feature type="signal peptide" evidence="20">
    <location>
        <begin position="1"/>
        <end position="23"/>
    </location>
</feature>
<dbReference type="PANTHER" id="PTHR27005">
    <property type="entry name" value="WALL-ASSOCIATED RECEPTOR KINASE-LIKE 21"/>
    <property type="match status" value="1"/>
</dbReference>
<evidence type="ECO:0000256" key="9">
    <source>
        <dbReference type="ARBA" id="ARBA00022741"/>
    </source>
</evidence>
<dbReference type="InterPro" id="IPR045274">
    <property type="entry name" value="WAK-like"/>
</dbReference>
<dbReference type="InterPro" id="IPR001245">
    <property type="entry name" value="Ser-Thr/Tyr_kinase_cat_dom"/>
</dbReference>
<keyword evidence="4" id="KW-0597">Phosphoprotein</keyword>
<dbReference type="AlphaFoldDB" id="A0A922F5U6"/>
<dbReference type="FunFam" id="2.10.25.10:FF:000038">
    <property type="entry name" value="Fibrillin 2"/>
    <property type="match status" value="1"/>
</dbReference>
<evidence type="ECO:0000256" key="16">
    <source>
        <dbReference type="ARBA" id="ARBA00047558"/>
    </source>
</evidence>
<keyword evidence="2" id="KW-0723">Serine/threonine-protein kinase</keyword>
<feature type="domain" description="Protein kinase" evidence="21">
    <location>
        <begin position="417"/>
        <end position="696"/>
    </location>
</feature>
<name>A0A922F5U6_CARIL</name>
<keyword evidence="3 19" id="KW-0245">EGF-like domain</keyword>
<dbReference type="SMART" id="SM00220">
    <property type="entry name" value="S_TKc"/>
    <property type="match status" value="1"/>
</dbReference>
<dbReference type="InterPro" id="IPR025287">
    <property type="entry name" value="WAK_GUB"/>
</dbReference>
<comment type="subcellular location">
    <subcellularLocation>
        <location evidence="1">Membrane</location>
        <topology evidence="1">Single-pass type I membrane protein</topology>
    </subcellularLocation>
</comment>
<comment type="catalytic activity">
    <reaction evidence="16">
        <text>L-seryl-[protein] + ATP = O-phospho-L-seryl-[protein] + ADP + H(+)</text>
        <dbReference type="Rhea" id="RHEA:17989"/>
        <dbReference type="Rhea" id="RHEA-COMP:9863"/>
        <dbReference type="Rhea" id="RHEA-COMP:11604"/>
        <dbReference type="ChEBI" id="CHEBI:15378"/>
        <dbReference type="ChEBI" id="CHEBI:29999"/>
        <dbReference type="ChEBI" id="CHEBI:30616"/>
        <dbReference type="ChEBI" id="CHEBI:83421"/>
        <dbReference type="ChEBI" id="CHEBI:456216"/>
    </reaction>
</comment>
<comment type="caution">
    <text evidence="19">Lacks conserved residue(s) required for the propagation of feature annotation.</text>
</comment>
<dbReference type="InterPro" id="IPR001881">
    <property type="entry name" value="EGF-like_Ca-bd_dom"/>
</dbReference>
<accession>A0A922F5U6</accession>
<evidence type="ECO:0000256" key="4">
    <source>
        <dbReference type="ARBA" id="ARBA00022553"/>
    </source>
</evidence>
<keyword evidence="8" id="KW-0677">Repeat</keyword>
<evidence type="ECO:0000313" key="24">
    <source>
        <dbReference type="Proteomes" id="UP000811246"/>
    </source>
</evidence>
<dbReference type="PROSITE" id="PS50011">
    <property type="entry name" value="PROTEIN_KINASE_DOM"/>
    <property type="match status" value="1"/>
</dbReference>
<feature type="disulfide bond" evidence="19">
    <location>
        <begin position="250"/>
        <end position="267"/>
    </location>
</feature>
<dbReference type="Pfam" id="PF07645">
    <property type="entry name" value="EGF_CA"/>
    <property type="match status" value="1"/>
</dbReference>
<protein>
    <submittedName>
        <fullName evidence="23">Uncharacterized protein</fullName>
    </submittedName>
</protein>
<dbReference type="PROSITE" id="PS00108">
    <property type="entry name" value="PROTEIN_KINASE_ST"/>
    <property type="match status" value="1"/>
</dbReference>
<keyword evidence="7 20" id="KW-0732">Signal</keyword>
<dbReference type="InterPro" id="IPR049883">
    <property type="entry name" value="NOTCH1_EGF-like"/>
</dbReference>
<dbReference type="EMBL" id="CM031829">
    <property type="protein sequence ID" value="KAG6714641.1"/>
    <property type="molecule type" value="Genomic_DNA"/>
</dbReference>
<evidence type="ECO:0000259" key="22">
    <source>
        <dbReference type="PROSITE" id="PS50026"/>
    </source>
</evidence>
<dbReference type="GO" id="GO:0007166">
    <property type="term" value="P:cell surface receptor signaling pathway"/>
    <property type="evidence" value="ECO:0007669"/>
    <property type="project" value="InterPro"/>
</dbReference>
<comment type="catalytic activity">
    <reaction evidence="17">
        <text>L-threonyl-[protein] + ATP = O-phospho-L-threonyl-[protein] + ADP + H(+)</text>
        <dbReference type="Rhea" id="RHEA:46608"/>
        <dbReference type="Rhea" id="RHEA-COMP:11060"/>
        <dbReference type="Rhea" id="RHEA-COMP:11605"/>
        <dbReference type="ChEBI" id="CHEBI:15378"/>
        <dbReference type="ChEBI" id="CHEBI:30013"/>
        <dbReference type="ChEBI" id="CHEBI:30616"/>
        <dbReference type="ChEBI" id="CHEBI:61977"/>
        <dbReference type="ChEBI" id="CHEBI:456216"/>
    </reaction>
</comment>
<evidence type="ECO:0000256" key="18">
    <source>
        <dbReference type="ARBA" id="ARBA00058961"/>
    </source>
</evidence>
<keyword evidence="13" id="KW-0472">Membrane</keyword>
<dbReference type="PANTHER" id="PTHR27005:SF280">
    <property type="entry name" value="WALL-ASSOCIATED RECEPTOR KINASE-LIKE 8"/>
    <property type="match status" value="1"/>
</dbReference>
<dbReference type="SMART" id="SM00181">
    <property type="entry name" value="EGF"/>
    <property type="match status" value="2"/>
</dbReference>
<dbReference type="InterPro" id="IPR008271">
    <property type="entry name" value="Ser/Thr_kinase_AS"/>
</dbReference>
<dbReference type="InterPro" id="IPR000742">
    <property type="entry name" value="EGF"/>
</dbReference>
<dbReference type="FunFam" id="1.10.510.10:FF:000084">
    <property type="entry name" value="Wall-associated receptor kinase 2"/>
    <property type="match status" value="1"/>
</dbReference>
<keyword evidence="9" id="KW-0547">Nucleotide-binding</keyword>
<keyword evidence="14 19" id="KW-1015">Disulfide bond</keyword>
<dbReference type="FunFam" id="2.10.25.10:FF:000628">
    <property type="entry name" value="Wall-associated receptor kinase 2"/>
    <property type="match status" value="1"/>
</dbReference>
<evidence type="ECO:0000256" key="2">
    <source>
        <dbReference type="ARBA" id="ARBA00022527"/>
    </source>
</evidence>
<evidence type="ECO:0000256" key="5">
    <source>
        <dbReference type="ARBA" id="ARBA00022679"/>
    </source>
</evidence>
<dbReference type="EMBL" id="CM031829">
    <property type="protein sequence ID" value="KAG6714640.1"/>
    <property type="molecule type" value="Genomic_DNA"/>
</dbReference>
<evidence type="ECO:0000256" key="10">
    <source>
        <dbReference type="ARBA" id="ARBA00022777"/>
    </source>
</evidence>
<dbReference type="InterPro" id="IPR000719">
    <property type="entry name" value="Prot_kinase_dom"/>
</dbReference>
<organism evidence="23 24">
    <name type="scientific">Carya illinoinensis</name>
    <name type="common">Pecan</name>
    <dbReference type="NCBI Taxonomy" id="32201"/>
    <lineage>
        <taxon>Eukaryota</taxon>
        <taxon>Viridiplantae</taxon>
        <taxon>Streptophyta</taxon>
        <taxon>Embryophyta</taxon>
        <taxon>Tracheophyta</taxon>
        <taxon>Spermatophyta</taxon>
        <taxon>Magnoliopsida</taxon>
        <taxon>eudicotyledons</taxon>
        <taxon>Gunneridae</taxon>
        <taxon>Pentapetalae</taxon>
        <taxon>rosids</taxon>
        <taxon>fabids</taxon>
        <taxon>Fagales</taxon>
        <taxon>Juglandaceae</taxon>
        <taxon>Carya</taxon>
    </lineage>
</organism>
<evidence type="ECO:0000256" key="14">
    <source>
        <dbReference type="ARBA" id="ARBA00023157"/>
    </source>
</evidence>
<keyword evidence="15" id="KW-0325">Glycoprotein</keyword>
<evidence type="ECO:0000256" key="1">
    <source>
        <dbReference type="ARBA" id="ARBA00004479"/>
    </source>
</evidence>
<gene>
    <name evidence="23" type="ORF">I3842_05G211700</name>
</gene>
<keyword evidence="11" id="KW-0067">ATP-binding</keyword>